<evidence type="ECO:0000313" key="11">
    <source>
        <dbReference type="EMBL" id="RJQ84959.1"/>
    </source>
</evidence>
<dbReference type="GO" id="GO:0006526">
    <property type="term" value="P:L-arginine biosynthetic process"/>
    <property type="evidence" value="ECO:0007669"/>
    <property type="project" value="UniProtKB-UniPathway"/>
</dbReference>
<keyword evidence="6" id="KW-0547">Nucleotide-binding</keyword>
<dbReference type="GO" id="GO:0004055">
    <property type="term" value="F:argininosuccinate synthase activity"/>
    <property type="evidence" value="ECO:0007669"/>
    <property type="project" value="UniProtKB-EC"/>
</dbReference>
<dbReference type="SUPFAM" id="SSF69864">
    <property type="entry name" value="Argininosuccinate synthetase, C-terminal domain"/>
    <property type="match status" value="1"/>
</dbReference>
<evidence type="ECO:0000256" key="6">
    <source>
        <dbReference type="ARBA" id="ARBA00022741"/>
    </source>
</evidence>
<evidence type="ECO:0000256" key="5">
    <source>
        <dbReference type="ARBA" id="ARBA00022605"/>
    </source>
</evidence>
<reference evidence="11 12" key="1">
    <citation type="submission" date="2018-09" db="EMBL/GenBank/DDBJ databases">
        <title>YIM PH 21725 draft genome.</title>
        <authorList>
            <person name="Miao C."/>
        </authorList>
    </citation>
    <scope>NUCLEOTIDE SEQUENCE [LARGE SCALE GENOMIC DNA]</scope>
    <source>
        <strain evidence="12">YIM PH21725</strain>
    </source>
</reference>
<evidence type="ECO:0000259" key="10">
    <source>
        <dbReference type="Pfam" id="PF20979"/>
    </source>
</evidence>
<dbReference type="PANTHER" id="PTHR11587:SF2">
    <property type="entry name" value="ARGININOSUCCINATE SYNTHASE"/>
    <property type="match status" value="1"/>
</dbReference>
<dbReference type="PANTHER" id="PTHR11587">
    <property type="entry name" value="ARGININOSUCCINATE SYNTHASE"/>
    <property type="match status" value="1"/>
</dbReference>
<dbReference type="InterPro" id="IPR024074">
    <property type="entry name" value="AS_cat/multimer_dom_body"/>
</dbReference>
<dbReference type="EMBL" id="QZFV01000082">
    <property type="protein sequence ID" value="RJQ84959.1"/>
    <property type="molecule type" value="Genomic_DNA"/>
</dbReference>
<keyword evidence="12" id="KW-1185">Reference proteome</keyword>
<dbReference type="Pfam" id="PF20979">
    <property type="entry name" value="Arginosuc_syn_C"/>
    <property type="match status" value="1"/>
</dbReference>
<dbReference type="RefSeq" id="WP_120023997.1">
    <property type="nucleotide sequence ID" value="NZ_QZFV01000082.1"/>
</dbReference>
<evidence type="ECO:0000256" key="7">
    <source>
        <dbReference type="ARBA" id="ARBA00022840"/>
    </source>
</evidence>
<dbReference type="OrthoDB" id="9801641at2"/>
<evidence type="ECO:0000256" key="3">
    <source>
        <dbReference type="ARBA" id="ARBA00022571"/>
    </source>
</evidence>
<protein>
    <recommendedName>
        <fullName evidence="2">argininosuccinate synthase</fullName>
        <ecNumber evidence="2">6.3.4.5</ecNumber>
    </recommendedName>
</protein>
<dbReference type="EC" id="6.3.4.5" evidence="2"/>
<gene>
    <name evidence="11" type="ORF">D5S19_15190</name>
</gene>
<dbReference type="SUPFAM" id="SSF52402">
    <property type="entry name" value="Adenine nucleotide alpha hydrolases-like"/>
    <property type="match status" value="1"/>
</dbReference>
<feature type="domain" description="Arginosuccinate synthase-like N-terminal" evidence="9">
    <location>
        <begin position="4"/>
        <end position="116"/>
    </location>
</feature>
<dbReference type="InterPro" id="IPR001518">
    <property type="entry name" value="Arginosuc_synth"/>
</dbReference>
<dbReference type="GO" id="GO:0005737">
    <property type="term" value="C:cytoplasm"/>
    <property type="evidence" value="ECO:0007669"/>
    <property type="project" value="TreeGrafter"/>
</dbReference>
<feature type="domain" description="Arginosuccinate synthase C-terminal" evidence="10">
    <location>
        <begin position="175"/>
        <end position="321"/>
    </location>
</feature>
<dbReference type="UniPathway" id="UPA00068">
    <property type="reaction ID" value="UER00113"/>
</dbReference>
<evidence type="ECO:0000256" key="4">
    <source>
        <dbReference type="ARBA" id="ARBA00022598"/>
    </source>
</evidence>
<dbReference type="GO" id="GO:0000053">
    <property type="term" value="P:argininosuccinate metabolic process"/>
    <property type="evidence" value="ECO:0007669"/>
    <property type="project" value="TreeGrafter"/>
</dbReference>
<dbReference type="Gene3D" id="3.90.1260.10">
    <property type="entry name" value="Argininosuccinate synthetase, chain A, domain 2"/>
    <property type="match status" value="1"/>
</dbReference>
<dbReference type="GO" id="GO:0005524">
    <property type="term" value="F:ATP binding"/>
    <property type="evidence" value="ECO:0007669"/>
    <property type="project" value="UniProtKB-KW"/>
</dbReference>
<sequence length="360" mass="37750">MTSRVVLAYSGGLGSSVALGLLARQAEVIAVIVDFGTGDVDLDAVRRRAVVAGAAEVAVIAARDEFVDRYCLAALQANAVLFGRYPLVASLARPVLAGHVVAVAESLGASAIAHGGDCLLGKIAGDLAPRLHVLEPLAECAVAADYARAHGLPTGGPQVSIKRTVWGRGGAAQAPLFSYTENAAVNADAPDEVVVSFERGVPIAVDGETVCVTEAVQRLGYRAGMHGVGRFDPAGDGREGYEAPGAAALIIAHRELEARTLDRDLARFKQGIDRRWTDLVHDGSWFSPLREPLDAFIRQAQERVTGDVRLLLHAGTAAVPGTPETPGAAGRRRRTAGARYRPVTGRTPLGQAWHPTTQAS</sequence>
<dbReference type="Pfam" id="PF00764">
    <property type="entry name" value="Arginosuc_synth"/>
    <property type="match status" value="1"/>
</dbReference>
<feature type="region of interest" description="Disordered" evidence="8">
    <location>
        <begin position="318"/>
        <end position="360"/>
    </location>
</feature>
<comment type="pathway">
    <text evidence="1">Amino-acid biosynthesis; L-arginine biosynthesis; L-arginine from L-ornithine and carbamoyl phosphate: step 2/3.</text>
</comment>
<dbReference type="Proteomes" id="UP000285112">
    <property type="component" value="Unassembled WGS sequence"/>
</dbReference>
<name>A0A419I3T8_9PSEU</name>
<evidence type="ECO:0000259" key="9">
    <source>
        <dbReference type="Pfam" id="PF00764"/>
    </source>
</evidence>
<keyword evidence="5" id="KW-0028">Amino-acid biosynthesis</keyword>
<comment type="caution">
    <text evidence="11">The sequence shown here is derived from an EMBL/GenBank/DDBJ whole genome shotgun (WGS) entry which is preliminary data.</text>
</comment>
<evidence type="ECO:0000256" key="2">
    <source>
        <dbReference type="ARBA" id="ARBA00012286"/>
    </source>
</evidence>
<dbReference type="InterPro" id="IPR014729">
    <property type="entry name" value="Rossmann-like_a/b/a_fold"/>
</dbReference>
<keyword evidence="3" id="KW-0055">Arginine biosynthesis</keyword>
<evidence type="ECO:0000256" key="1">
    <source>
        <dbReference type="ARBA" id="ARBA00004967"/>
    </source>
</evidence>
<accession>A0A419I3T8</accession>
<dbReference type="InterPro" id="IPR048268">
    <property type="entry name" value="Arginosuc_syn_C"/>
</dbReference>
<evidence type="ECO:0000256" key="8">
    <source>
        <dbReference type="SAM" id="MobiDB-lite"/>
    </source>
</evidence>
<dbReference type="AlphaFoldDB" id="A0A419I3T8"/>
<dbReference type="Gene3D" id="3.40.50.620">
    <property type="entry name" value="HUPs"/>
    <property type="match status" value="1"/>
</dbReference>
<dbReference type="InterPro" id="IPR048267">
    <property type="entry name" value="Arginosuc_syn_N"/>
</dbReference>
<evidence type="ECO:0000313" key="12">
    <source>
        <dbReference type="Proteomes" id="UP000285112"/>
    </source>
</evidence>
<keyword evidence="7" id="KW-0067">ATP-binding</keyword>
<keyword evidence="4" id="KW-0436">Ligase</keyword>
<organism evidence="11 12">
    <name type="scientific">Amycolatopsis panacis</name>
    <dbReference type="NCBI Taxonomy" id="2340917"/>
    <lineage>
        <taxon>Bacteria</taxon>
        <taxon>Bacillati</taxon>
        <taxon>Actinomycetota</taxon>
        <taxon>Actinomycetes</taxon>
        <taxon>Pseudonocardiales</taxon>
        <taxon>Pseudonocardiaceae</taxon>
        <taxon>Amycolatopsis</taxon>
    </lineage>
</organism>
<dbReference type="GO" id="GO:0000050">
    <property type="term" value="P:urea cycle"/>
    <property type="evidence" value="ECO:0007669"/>
    <property type="project" value="TreeGrafter"/>
</dbReference>
<proteinExistence type="predicted"/>